<dbReference type="EC" id="1.6.5.-" evidence="6"/>
<evidence type="ECO:0000256" key="5">
    <source>
        <dbReference type="ARBA" id="ARBA00048542"/>
    </source>
</evidence>
<evidence type="ECO:0000256" key="6">
    <source>
        <dbReference type="HAMAP-Rule" id="MF_01216"/>
    </source>
</evidence>
<keyword evidence="1 6" id="KW-0285">Flavoprotein</keyword>
<protein>
    <recommendedName>
        <fullName evidence="6">FMN dependent NADH:quinone oxidoreductase</fullName>
        <ecNumber evidence="6">1.6.5.-</ecNumber>
    </recommendedName>
    <alternativeName>
        <fullName evidence="6">Azo-dye reductase</fullName>
    </alternativeName>
    <alternativeName>
        <fullName evidence="6">FMN-dependent NADH-azo compound oxidoreductase</fullName>
    </alternativeName>
    <alternativeName>
        <fullName evidence="6">FMN-dependent NADH-azoreductase</fullName>
        <ecNumber evidence="6">1.7.1.17</ecNumber>
    </alternativeName>
</protein>
<comment type="function">
    <text evidence="6">Also exhibits azoreductase activity. Catalyzes the reductive cleavage of the azo bond in aromatic azo compounds to the corresponding amines.</text>
</comment>
<dbReference type="SUPFAM" id="SSF52218">
    <property type="entry name" value="Flavoproteins"/>
    <property type="match status" value="1"/>
</dbReference>
<keyword evidence="3 6" id="KW-0560">Oxidoreductase</keyword>
<dbReference type="InterPro" id="IPR050104">
    <property type="entry name" value="FMN-dep_NADH:Q_OxRdtase_AzoR1"/>
</dbReference>
<comment type="catalytic activity">
    <reaction evidence="5">
        <text>N,N-dimethyl-1,4-phenylenediamine + anthranilate + 2 NAD(+) = 2-(4-dimethylaminophenyl)diazenylbenzoate + 2 NADH + 2 H(+)</text>
        <dbReference type="Rhea" id="RHEA:55872"/>
        <dbReference type="ChEBI" id="CHEBI:15378"/>
        <dbReference type="ChEBI" id="CHEBI:15783"/>
        <dbReference type="ChEBI" id="CHEBI:16567"/>
        <dbReference type="ChEBI" id="CHEBI:57540"/>
        <dbReference type="ChEBI" id="CHEBI:57945"/>
        <dbReference type="ChEBI" id="CHEBI:71579"/>
        <dbReference type="EC" id="1.7.1.17"/>
    </reaction>
    <physiologicalReaction direction="right-to-left" evidence="5">
        <dbReference type="Rhea" id="RHEA:55874"/>
    </physiologicalReaction>
</comment>
<comment type="function">
    <text evidence="6">Quinone reductase that provides resistance to thiol-specific stress caused by electrophilic quinones.</text>
</comment>
<comment type="catalytic activity">
    <reaction evidence="6">
        <text>2 a quinone + NADH + H(+) = 2 a 1,4-benzosemiquinone + NAD(+)</text>
        <dbReference type="Rhea" id="RHEA:65952"/>
        <dbReference type="ChEBI" id="CHEBI:15378"/>
        <dbReference type="ChEBI" id="CHEBI:57540"/>
        <dbReference type="ChEBI" id="CHEBI:57945"/>
        <dbReference type="ChEBI" id="CHEBI:132124"/>
        <dbReference type="ChEBI" id="CHEBI:134225"/>
    </reaction>
</comment>
<dbReference type="AlphaFoldDB" id="A0AA96WK51"/>
<organism evidence="8">
    <name type="scientific">Leptolyngbya sp. NK1-12</name>
    <dbReference type="NCBI Taxonomy" id="2547451"/>
    <lineage>
        <taxon>Bacteria</taxon>
        <taxon>Bacillati</taxon>
        <taxon>Cyanobacteriota</taxon>
        <taxon>Cyanophyceae</taxon>
        <taxon>Leptolyngbyales</taxon>
        <taxon>Leptolyngbyaceae</taxon>
        <taxon>Leptolyngbya group</taxon>
        <taxon>Leptolyngbya</taxon>
    </lineage>
</organism>
<feature type="binding site" evidence="6">
    <location>
        <begin position="96"/>
        <end position="99"/>
    </location>
    <ligand>
        <name>FMN</name>
        <dbReference type="ChEBI" id="CHEBI:58210"/>
    </ligand>
</feature>
<evidence type="ECO:0000313" key="8">
    <source>
        <dbReference type="EMBL" id="WNZ26605.1"/>
    </source>
</evidence>
<dbReference type="GO" id="GO:0016655">
    <property type="term" value="F:oxidoreductase activity, acting on NAD(P)H, quinone or similar compound as acceptor"/>
    <property type="evidence" value="ECO:0007669"/>
    <property type="project" value="InterPro"/>
</dbReference>
<gene>
    <name evidence="6" type="primary">azoR</name>
    <name evidence="8" type="ORF">HJG54_14310</name>
</gene>
<accession>A0AA96WK51</accession>
<sequence length="206" mass="22697">MAHILHVDSSPRGERSISRTLTHEFINGWKAAYPDDTVTYRDLGHDPVPLVTETWIAAAFSDPASYTPELAEAIRPSDELIDELLAADRYVFGVPMYNFTIPANFKAYIDQIVRAGRTFAVTESGYQGLVEGKKALVITAEGGVYRPGTPAAEVNFHEPYLKTILGFMGITDVTFIHGDGLAMGDETREKSLTEAREVIQATISSW</sequence>
<dbReference type="Pfam" id="PF02525">
    <property type="entry name" value="Flavodoxin_2"/>
    <property type="match status" value="1"/>
</dbReference>
<proteinExistence type="inferred from homology"/>
<dbReference type="Gene3D" id="3.40.50.360">
    <property type="match status" value="1"/>
</dbReference>
<reference evidence="8" key="1">
    <citation type="submission" date="2020-05" db="EMBL/GenBank/DDBJ databases">
        <authorList>
            <person name="Zhu T."/>
            <person name="Keshari N."/>
            <person name="Lu X."/>
        </authorList>
    </citation>
    <scope>NUCLEOTIDE SEQUENCE</scope>
    <source>
        <strain evidence="8">NK1-12</strain>
    </source>
</reference>
<evidence type="ECO:0000256" key="1">
    <source>
        <dbReference type="ARBA" id="ARBA00022630"/>
    </source>
</evidence>
<dbReference type="InterPro" id="IPR023048">
    <property type="entry name" value="NADH:quinone_OxRdtase_FMN_depd"/>
</dbReference>
<evidence type="ECO:0000256" key="3">
    <source>
        <dbReference type="ARBA" id="ARBA00023002"/>
    </source>
</evidence>
<dbReference type="EC" id="1.7.1.17" evidence="6"/>
<dbReference type="InterPro" id="IPR029039">
    <property type="entry name" value="Flavoprotein-like_sf"/>
</dbReference>
<comment type="cofactor">
    <cofactor evidence="6">
        <name>FMN</name>
        <dbReference type="ChEBI" id="CHEBI:58210"/>
    </cofactor>
    <text evidence="6">Binds 1 FMN per subunit.</text>
</comment>
<name>A0AA96WK51_9CYAN</name>
<comment type="caution">
    <text evidence="6">Lacks conserved residue(s) required for the propagation of feature annotation.</text>
</comment>
<evidence type="ECO:0000259" key="7">
    <source>
        <dbReference type="Pfam" id="PF02525"/>
    </source>
</evidence>
<evidence type="ECO:0000256" key="4">
    <source>
        <dbReference type="ARBA" id="ARBA00023027"/>
    </source>
</evidence>
<keyword evidence="4 6" id="KW-0520">NAD</keyword>
<dbReference type="PANTHER" id="PTHR43741">
    <property type="entry name" value="FMN-DEPENDENT NADH-AZOREDUCTASE 1"/>
    <property type="match status" value="1"/>
</dbReference>
<dbReference type="GO" id="GO:0009055">
    <property type="term" value="F:electron transfer activity"/>
    <property type="evidence" value="ECO:0007669"/>
    <property type="project" value="UniProtKB-UniRule"/>
</dbReference>
<evidence type="ECO:0000256" key="2">
    <source>
        <dbReference type="ARBA" id="ARBA00022643"/>
    </source>
</evidence>
<dbReference type="GO" id="GO:0010181">
    <property type="term" value="F:FMN binding"/>
    <property type="evidence" value="ECO:0007669"/>
    <property type="project" value="UniProtKB-UniRule"/>
</dbReference>
<dbReference type="PANTHER" id="PTHR43741:SF2">
    <property type="entry name" value="FMN-DEPENDENT NADH:QUINONE OXIDOREDUCTASE"/>
    <property type="match status" value="1"/>
</dbReference>
<comment type="similarity">
    <text evidence="6">Belongs to the azoreductase type 1 family.</text>
</comment>
<feature type="binding site" evidence="6">
    <location>
        <position position="10"/>
    </location>
    <ligand>
        <name>FMN</name>
        <dbReference type="ChEBI" id="CHEBI:58210"/>
    </ligand>
</feature>
<dbReference type="InterPro" id="IPR003680">
    <property type="entry name" value="Flavodoxin_fold"/>
</dbReference>
<keyword evidence="2 6" id="KW-0288">FMN</keyword>
<dbReference type="EMBL" id="CP053586">
    <property type="protein sequence ID" value="WNZ26605.1"/>
    <property type="molecule type" value="Genomic_DNA"/>
</dbReference>
<dbReference type="HAMAP" id="MF_01216">
    <property type="entry name" value="Azoreductase_type1"/>
    <property type="match status" value="1"/>
</dbReference>
<comment type="subunit">
    <text evidence="6">Homodimer.</text>
</comment>
<dbReference type="GO" id="GO:0016652">
    <property type="term" value="F:oxidoreductase activity, acting on NAD(P)H as acceptor"/>
    <property type="evidence" value="ECO:0007669"/>
    <property type="project" value="UniProtKB-UniRule"/>
</dbReference>
<feature type="binding site" evidence="6">
    <location>
        <begin position="16"/>
        <end position="18"/>
    </location>
    <ligand>
        <name>FMN</name>
        <dbReference type="ChEBI" id="CHEBI:58210"/>
    </ligand>
</feature>
<feature type="domain" description="Flavodoxin-like fold" evidence="7">
    <location>
        <begin position="3"/>
        <end position="201"/>
    </location>
</feature>